<comment type="caution">
    <text evidence="12">The sequence shown here is derived from an EMBL/GenBank/DDBJ whole genome shotgun (WGS) entry which is preliminary data.</text>
</comment>
<organism evidence="12 13">
    <name type="scientific">Desulfatitalea alkaliphila</name>
    <dbReference type="NCBI Taxonomy" id="2929485"/>
    <lineage>
        <taxon>Bacteria</taxon>
        <taxon>Pseudomonadati</taxon>
        <taxon>Thermodesulfobacteriota</taxon>
        <taxon>Desulfobacteria</taxon>
        <taxon>Desulfobacterales</taxon>
        <taxon>Desulfosarcinaceae</taxon>
        <taxon>Desulfatitalea</taxon>
    </lineage>
</organism>
<dbReference type="Pfam" id="PF04552">
    <property type="entry name" value="Sigma54_DBD"/>
    <property type="match status" value="1"/>
</dbReference>
<proteinExistence type="inferred from homology"/>
<dbReference type="GO" id="GO:0000428">
    <property type="term" value="C:DNA-directed RNA polymerase complex"/>
    <property type="evidence" value="ECO:0007669"/>
    <property type="project" value="UniProtKB-KW"/>
</dbReference>
<dbReference type="AlphaFoldDB" id="A0AA41R6N0"/>
<dbReference type="NCBIfam" id="NF009118">
    <property type="entry name" value="PRK12469.1"/>
    <property type="match status" value="1"/>
</dbReference>
<keyword evidence="5" id="KW-0805">Transcription regulation</keyword>
<evidence type="ECO:0000256" key="8">
    <source>
        <dbReference type="ARBA" id="ARBA00023163"/>
    </source>
</evidence>
<feature type="domain" description="RNA polymerase sigma factor 54 DNA-binding" evidence="10">
    <location>
        <begin position="318"/>
        <end position="476"/>
    </location>
</feature>
<dbReference type="PIRSF" id="PIRSF000774">
    <property type="entry name" value="RpoN"/>
    <property type="match status" value="1"/>
</dbReference>
<keyword evidence="8" id="KW-0804">Transcription</keyword>
<keyword evidence="7" id="KW-0238">DNA-binding</keyword>
<dbReference type="Pfam" id="PF00309">
    <property type="entry name" value="Sigma54_AID"/>
    <property type="match status" value="1"/>
</dbReference>
<name>A0AA41R6N0_9BACT</name>
<dbReference type="RefSeq" id="WP_246912486.1">
    <property type="nucleotide sequence ID" value="NZ_JALJRB010000022.1"/>
</dbReference>
<evidence type="ECO:0000256" key="1">
    <source>
        <dbReference type="ARBA" id="ARBA00008798"/>
    </source>
</evidence>
<evidence type="ECO:0000259" key="11">
    <source>
        <dbReference type="Pfam" id="PF04963"/>
    </source>
</evidence>
<dbReference type="PROSITE" id="PS50044">
    <property type="entry name" value="SIGMA54_3"/>
    <property type="match status" value="1"/>
</dbReference>
<evidence type="ECO:0000313" key="13">
    <source>
        <dbReference type="Proteomes" id="UP001165427"/>
    </source>
</evidence>
<dbReference type="InterPro" id="IPR038709">
    <property type="entry name" value="RpoN_core-bd_sf"/>
</dbReference>
<keyword evidence="6" id="KW-0731">Sigma factor</keyword>
<keyword evidence="4" id="KW-0548">Nucleotidyltransferase</keyword>
<dbReference type="Proteomes" id="UP001165427">
    <property type="component" value="Unassembled WGS sequence"/>
</dbReference>
<comment type="similarity">
    <text evidence="1">Belongs to the sigma-54 factor family.</text>
</comment>
<dbReference type="PANTHER" id="PTHR32248:SF4">
    <property type="entry name" value="RNA POLYMERASE SIGMA-54 FACTOR"/>
    <property type="match status" value="1"/>
</dbReference>
<keyword evidence="3" id="KW-0808">Transferase</keyword>
<evidence type="ECO:0000256" key="2">
    <source>
        <dbReference type="ARBA" id="ARBA00022478"/>
    </source>
</evidence>
<reference evidence="12" key="1">
    <citation type="submission" date="2022-04" db="EMBL/GenBank/DDBJ databases">
        <title>Desulfatitalea alkaliphila sp. nov., a novel anaerobic sulfate-reducing bacterium isolated from terrestrial mud volcano, Taman Peninsula, Russia.</title>
        <authorList>
            <person name="Khomyakova M.A."/>
            <person name="Merkel A.Y."/>
            <person name="Slobodkin A.I."/>
        </authorList>
    </citation>
    <scope>NUCLEOTIDE SEQUENCE</scope>
    <source>
        <strain evidence="12">M08but</strain>
    </source>
</reference>
<evidence type="ECO:0000256" key="4">
    <source>
        <dbReference type="ARBA" id="ARBA00022695"/>
    </source>
</evidence>
<sequence length="478" mass="54614">MAIELRQQLKLTQQLIMTPQLQMAIKLLQLSRLELMDAIRQELEENPTLEESQESISRDQLGQEDQVQPATVDKPQEVTIDEKIPGDIDWSNYIDEYNSPGRIRFETEDRDAPQYEAFISHKESLTDHLLWQLLMADPSPEEERIGSLIIGNLDTDGYLKTSAADLAEQAGVSEEDIEEVLFLMQSFDPVGVCARDLTECLLLQARHLGLKDTLVGKIISGHINHLENKNYKAICRALKVGLDEVIAAVNVITQMEPKPGRQFSSEEPQYITPDIYVHKTEDGFAIVINDDGLPKLKVNTFYKQAITRDKDVGGNARNYIQDKLRSAAWLIRSIHQRQKTIYKVMESILKYQHDFFDKGIAHLKPMVLRDVAEDIGMHESTISRVTTNKYAYTPQGIFELKYFFNSSIKRVHGEAIASASVQEKIRRLIESEDARRPYSDSKMADLLKAENIDIARRTVAKYREMMGVLPSSKRKRYS</sequence>
<dbReference type="Gene3D" id="1.10.10.1330">
    <property type="entry name" value="RNA polymerase sigma-54 factor, core-binding domain"/>
    <property type="match status" value="1"/>
</dbReference>
<dbReference type="Pfam" id="PF04963">
    <property type="entry name" value="Sigma54_CBD"/>
    <property type="match status" value="1"/>
</dbReference>
<evidence type="ECO:0000256" key="6">
    <source>
        <dbReference type="ARBA" id="ARBA00023082"/>
    </source>
</evidence>
<dbReference type="Gene3D" id="1.10.10.60">
    <property type="entry name" value="Homeodomain-like"/>
    <property type="match status" value="1"/>
</dbReference>
<dbReference type="InterPro" id="IPR007634">
    <property type="entry name" value="RNA_pol_sigma_54_DNA-bd"/>
</dbReference>
<protein>
    <submittedName>
        <fullName evidence="12">RNA polymerase factor sigma-54</fullName>
    </submittedName>
</protein>
<evidence type="ECO:0000313" key="12">
    <source>
        <dbReference type="EMBL" id="MCJ8502175.1"/>
    </source>
</evidence>
<dbReference type="NCBIfam" id="TIGR02395">
    <property type="entry name" value="rpoN_sigma"/>
    <property type="match status" value="1"/>
</dbReference>
<keyword evidence="13" id="KW-1185">Reference proteome</keyword>
<dbReference type="InterPro" id="IPR007046">
    <property type="entry name" value="RNA_pol_sigma_54_core-bd"/>
</dbReference>
<dbReference type="PROSITE" id="PS00717">
    <property type="entry name" value="SIGMA54_1"/>
    <property type="match status" value="1"/>
</dbReference>
<dbReference type="InterPro" id="IPR000394">
    <property type="entry name" value="RNA_pol_sigma_54"/>
</dbReference>
<dbReference type="EMBL" id="JALJRB010000022">
    <property type="protein sequence ID" value="MCJ8502175.1"/>
    <property type="molecule type" value="Genomic_DNA"/>
</dbReference>
<feature type="domain" description="RNA polymerase sigma factor 54 core-binding" evidence="11">
    <location>
        <begin position="115"/>
        <end position="302"/>
    </location>
</feature>
<evidence type="ECO:0000259" key="10">
    <source>
        <dbReference type="Pfam" id="PF04552"/>
    </source>
</evidence>
<gene>
    <name evidence="12" type="primary">rpoN</name>
    <name evidence="12" type="ORF">MRX98_16445</name>
</gene>
<dbReference type="GO" id="GO:0003677">
    <property type="term" value="F:DNA binding"/>
    <property type="evidence" value="ECO:0007669"/>
    <property type="project" value="UniProtKB-KW"/>
</dbReference>
<dbReference type="PROSITE" id="PS00718">
    <property type="entry name" value="SIGMA54_2"/>
    <property type="match status" value="1"/>
</dbReference>
<evidence type="ECO:0000256" key="3">
    <source>
        <dbReference type="ARBA" id="ARBA00022679"/>
    </source>
</evidence>
<keyword evidence="2" id="KW-0240">DNA-directed RNA polymerase</keyword>
<feature type="compositionally biased region" description="Acidic residues" evidence="9">
    <location>
        <begin position="44"/>
        <end position="53"/>
    </location>
</feature>
<dbReference type="GO" id="GO:0016987">
    <property type="term" value="F:sigma factor activity"/>
    <property type="evidence" value="ECO:0007669"/>
    <property type="project" value="UniProtKB-KW"/>
</dbReference>
<dbReference type="GO" id="GO:0006352">
    <property type="term" value="P:DNA-templated transcription initiation"/>
    <property type="evidence" value="ECO:0007669"/>
    <property type="project" value="InterPro"/>
</dbReference>
<evidence type="ECO:0000256" key="9">
    <source>
        <dbReference type="SAM" id="MobiDB-lite"/>
    </source>
</evidence>
<dbReference type="PANTHER" id="PTHR32248">
    <property type="entry name" value="RNA POLYMERASE SIGMA-54 FACTOR"/>
    <property type="match status" value="1"/>
</dbReference>
<feature type="compositionally biased region" description="Polar residues" evidence="9">
    <location>
        <begin position="54"/>
        <end position="69"/>
    </location>
</feature>
<accession>A0AA41R6N0</accession>
<dbReference type="PRINTS" id="PR00045">
    <property type="entry name" value="SIGMA54FCT"/>
</dbReference>
<evidence type="ECO:0000256" key="7">
    <source>
        <dbReference type="ARBA" id="ARBA00023125"/>
    </source>
</evidence>
<evidence type="ECO:0000256" key="5">
    <source>
        <dbReference type="ARBA" id="ARBA00023015"/>
    </source>
</evidence>
<dbReference type="GO" id="GO:0001216">
    <property type="term" value="F:DNA-binding transcription activator activity"/>
    <property type="evidence" value="ECO:0007669"/>
    <property type="project" value="InterPro"/>
</dbReference>
<feature type="region of interest" description="Disordered" evidence="9">
    <location>
        <begin position="44"/>
        <end position="74"/>
    </location>
</feature>
<dbReference type="GO" id="GO:0016779">
    <property type="term" value="F:nucleotidyltransferase activity"/>
    <property type="evidence" value="ECO:0007669"/>
    <property type="project" value="UniProtKB-KW"/>
</dbReference>